<protein>
    <submittedName>
        <fullName evidence="1">Uncharacterized protein</fullName>
    </submittedName>
</protein>
<organism evidence="1 2">
    <name type="scientific">Manacus vitellinus</name>
    <name type="common">golden-collared manakin</name>
    <dbReference type="NCBI Taxonomy" id="328815"/>
    <lineage>
        <taxon>Eukaryota</taxon>
        <taxon>Metazoa</taxon>
        <taxon>Chordata</taxon>
        <taxon>Craniata</taxon>
        <taxon>Vertebrata</taxon>
        <taxon>Euteleostomi</taxon>
        <taxon>Archelosauria</taxon>
        <taxon>Archosauria</taxon>
        <taxon>Dinosauria</taxon>
        <taxon>Saurischia</taxon>
        <taxon>Theropoda</taxon>
        <taxon>Coelurosauria</taxon>
        <taxon>Aves</taxon>
        <taxon>Neognathae</taxon>
        <taxon>Neoaves</taxon>
        <taxon>Telluraves</taxon>
        <taxon>Australaves</taxon>
        <taxon>Passeriformes</taxon>
        <taxon>Pipridae</taxon>
        <taxon>Manacus</taxon>
    </lineage>
</organism>
<dbReference type="EMBL" id="KL670757">
    <property type="protein sequence ID" value="KFW80137.1"/>
    <property type="molecule type" value="Genomic_DNA"/>
</dbReference>
<gene>
    <name evidence="1" type="ORF">N305_07381</name>
</gene>
<dbReference type="OrthoDB" id="6277657at2759"/>
<feature type="non-terminal residue" evidence="1">
    <location>
        <position position="38"/>
    </location>
</feature>
<evidence type="ECO:0000313" key="2">
    <source>
        <dbReference type="Proteomes" id="UP000053258"/>
    </source>
</evidence>
<reference evidence="1 2" key="1">
    <citation type="submission" date="2014-06" db="EMBL/GenBank/DDBJ databases">
        <title>Genome evolution of avian class.</title>
        <authorList>
            <person name="Zhang G."/>
            <person name="Li C."/>
        </authorList>
    </citation>
    <scope>NUCLEOTIDE SEQUENCE [LARGE SCALE GENOMIC DNA]</scope>
    <source>
        <strain evidence="1">BGI_N305</strain>
    </source>
</reference>
<accession>A0A093Q7K8</accession>
<dbReference type="AlphaFoldDB" id="A0A093Q7K8"/>
<proteinExistence type="predicted"/>
<sequence length="38" mass="3942">GHHVPAVQQAAGHVLAMARVALHHLVGWLKAGVGDLSH</sequence>
<keyword evidence="2" id="KW-1185">Reference proteome</keyword>
<name>A0A093Q7K8_9PASS</name>
<feature type="non-terminal residue" evidence="1">
    <location>
        <position position="1"/>
    </location>
</feature>
<evidence type="ECO:0000313" key="1">
    <source>
        <dbReference type="EMBL" id="KFW80137.1"/>
    </source>
</evidence>
<dbReference type="Proteomes" id="UP000053258">
    <property type="component" value="Unassembled WGS sequence"/>
</dbReference>